<reference evidence="2" key="1">
    <citation type="submission" date="2023-08" db="EMBL/GenBank/DDBJ databases">
        <authorList>
            <person name="Alioto T."/>
            <person name="Alioto T."/>
            <person name="Gomez Garrido J."/>
        </authorList>
    </citation>
    <scope>NUCLEOTIDE SEQUENCE</scope>
</reference>
<evidence type="ECO:0000256" key="1">
    <source>
        <dbReference type="SAM" id="Phobius"/>
    </source>
</evidence>
<feature type="transmembrane region" description="Helical" evidence="1">
    <location>
        <begin position="70"/>
        <end position="91"/>
    </location>
</feature>
<gene>
    <name evidence="2" type="ORF">OCTVUL_1B008772</name>
</gene>
<dbReference type="Proteomes" id="UP001162480">
    <property type="component" value="Chromosome 10"/>
</dbReference>
<keyword evidence="3" id="KW-1185">Reference proteome</keyword>
<name>A0AA36B757_OCTVU</name>
<keyword evidence="1" id="KW-0812">Transmembrane</keyword>
<protein>
    <submittedName>
        <fullName evidence="2">Uncharacterized protein</fullName>
    </submittedName>
</protein>
<dbReference type="AlphaFoldDB" id="A0AA36B757"/>
<accession>A0AA36B757</accession>
<evidence type="ECO:0000313" key="2">
    <source>
        <dbReference type="EMBL" id="CAI9729153.1"/>
    </source>
</evidence>
<keyword evidence="1" id="KW-1133">Transmembrane helix</keyword>
<evidence type="ECO:0000313" key="3">
    <source>
        <dbReference type="Proteomes" id="UP001162480"/>
    </source>
</evidence>
<organism evidence="2 3">
    <name type="scientific">Octopus vulgaris</name>
    <name type="common">Common octopus</name>
    <dbReference type="NCBI Taxonomy" id="6645"/>
    <lineage>
        <taxon>Eukaryota</taxon>
        <taxon>Metazoa</taxon>
        <taxon>Spiralia</taxon>
        <taxon>Lophotrochozoa</taxon>
        <taxon>Mollusca</taxon>
        <taxon>Cephalopoda</taxon>
        <taxon>Coleoidea</taxon>
        <taxon>Octopodiformes</taxon>
        <taxon>Octopoda</taxon>
        <taxon>Incirrata</taxon>
        <taxon>Octopodidae</taxon>
        <taxon>Octopus</taxon>
    </lineage>
</organism>
<feature type="transmembrane region" description="Helical" evidence="1">
    <location>
        <begin position="97"/>
        <end position="119"/>
    </location>
</feature>
<sequence>MNECFKTDFITKATHLVLEENTFRFDNKTYRQLNGMAMETISGELFQIPPPDMEGDDGVGAATAGVAKSAVVIIMAIVIEGSSVIAVTDVIGDGSAAISVAVVAVIVVIIGDSTATAAINLKERNLIHPCPTKKGDADDPTASVNSKPCEIRKTGMWTLNEVDIGETPTSV</sequence>
<keyword evidence="1" id="KW-0472">Membrane</keyword>
<proteinExistence type="predicted"/>
<dbReference type="EMBL" id="OX597823">
    <property type="protein sequence ID" value="CAI9729153.1"/>
    <property type="molecule type" value="Genomic_DNA"/>
</dbReference>